<dbReference type="NCBIfam" id="TIGR02532">
    <property type="entry name" value="IV_pilin_GFxxxE"/>
    <property type="match status" value="1"/>
</dbReference>
<dbReference type="Pfam" id="PF07963">
    <property type="entry name" value="N_methyl"/>
    <property type="match status" value="1"/>
</dbReference>
<sequence>MFKDDNKNEGQIGLRPKRDRGMTLLEVVFAISILLIGVTFVVKSDSSMYHYRYQGEIRQQMLFYAAGQLERALHNQPVIQGSASGNPQFSNFNVEFTESDLVPSRNHLKVLRVNVSVVPLTTNSPDPVTLYTYRVNQ</sequence>
<dbReference type="AlphaFoldDB" id="A0A1M5Z122"/>
<keyword evidence="1" id="KW-1133">Transmembrane helix</keyword>
<accession>A0A1M5Z122</accession>
<dbReference type="RefSeq" id="WP_084110292.1">
    <property type="nucleotide sequence ID" value="NZ_FQXJ01000009.1"/>
</dbReference>
<protein>
    <submittedName>
        <fullName evidence="2">Prepilin-type N-terminal cleavage/methylation domain-containing protein</fullName>
    </submittedName>
</protein>
<dbReference type="OrthoDB" id="1799220at2"/>
<dbReference type="STRING" id="1121420.SAMN02746098_02837"/>
<dbReference type="InterPro" id="IPR012902">
    <property type="entry name" value="N_methyl_site"/>
</dbReference>
<evidence type="ECO:0000313" key="2">
    <source>
        <dbReference type="EMBL" id="SHI17901.1"/>
    </source>
</evidence>
<keyword evidence="1" id="KW-0472">Membrane</keyword>
<keyword evidence="3" id="KW-1185">Reference proteome</keyword>
<reference evidence="3" key="1">
    <citation type="submission" date="2016-11" db="EMBL/GenBank/DDBJ databases">
        <authorList>
            <person name="Varghese N."/>
            <person name="Submissions S."/>
        </authorList>
    </citation>
    <scope>NUCLEOTIDE SEQUENCE [LARGE SCALE GENOMIC DNA]</scope>
    <source>
        <strain evidence="3">DSM 15449</strain>
    </source>
</reference>
<dbReference type="PROSITE" id="PS00409">
    <property type="entry name" value="PROKAR_NTER_METHYL"/>
    <property type="match status" value="1"/>
</dbReference>
<proteinExistence type="predicted"/>
<name>A0A1M5Z122_9FIRM</name>
<organism evidence="2 3">
    <name type="scientific">Desulfosporosinus lacus DSM 15449</name>
    <dbReference type="NCBI Taxonomy" id="1121420"/>
    <lineage>
        <taxon>Bacteria</taxon>
        <taxon>Bacillati</taxon>
        <taxon>Bacillota</taxon>
        <taxon>Clostridia</taxon>
        <taxon>Eubacteriales</taxon>
        <taxon>Desulfitobacteriaceae</taxon>
        <taxon>Desulfosporosinus</taxon>
    </lineage>
</organism>
<evidence type="ECO:0000313" key="3">
    <source>
        <dbReference type="Proteomes" id="UP000183954"/>
    </source>
</evidence>
<evidence type="ECO:0000256" key="1">
    <source>
        <dbReference type="SAM" id="Phobius"/>
    </source>
</evidence>
<gene>
    <name evidence="2" type="ORF">SAMN02746098_02837</name>
</gene>
<feature type="transmembrane region" description="Helical" evidence="1">
    <location>
        <begin position="21"/>
        <end position="42"/>
    </location>
</feature>
<keyword evidence="1" id="KW-0812">Transmembrane</keyword>
<dbReference type="EMBL" id="FQXJ01000009">
    <property type="protein sequence ID" value="SHI17901.1"/>
    <property type="molecule type" value="Genomic_DNA"/>
</dbReference>
<dbReference type="Proteomes" id="UP000183954">
    <property type="component" value="Unassembled WGS sequence"/>
</dbReference>